<dbReference type="OrthoDB" id="266718at2759"/>
<dbReference type="Gene3D" id="1.10.510.10">
    <property type="entry name" value="Transferase(Phosphotransferase) domain 1"/>
    <property type="match status" value="1"/>
</dbReference>
<dbReference type="InterPro" id="IPR017441">
    <property type="entry name" value="Protein_kinase_ATP_BS"/>
</dbReference>
<gene>
    <name evidence="12" type="ORF">PROFUN_12353</name>
</gene>
<dbReference type="InterPro" id="IPR051931">
    <property type="entry name" value="PAK3-like"/>
</dbReference>
<evidence type="ECO:0000256" key="2">
    <source>
        <dbReference type="ARBA" id="ARBA00008874"/>
    </source>
</evidence>
<dbReference type="STRING" id="1890364.A0A2P6N9H1"/>
<dbReference type="InterPro" id="IPR000719">
    <property type="entry name" value="Prot_kinase_dom"/>
</dbReference>
<organism evidence="12 13">
    <name type="scientific">Planoprotostelium fungivorum</name>
    <dbReference type="NCBI Taxonomy" id="1890364"/>
    <lineage>
        <taxon>Eukaryota</taxon>
        <taxon>Amoebozoa</taxon>
        <taxon>Evosea</taxon>
        <taxon>Variosea</taxon>
        <taxon>Cavosteliida</taxon>
        <taxon>Cavosteliaceae</taxon>
        <taxon>Planoprotostelium</taxon>
    </lineage>
</organism>
<dbReference type="SUPFAM" id="SSF56112">
    <property type="entry name" value="Protein kinase-like (PK-like)"/>
    <property type="match status" value="1"/>
</dbReference>
<dbReference type="PRINTS" id="PR00109">
    <property type="entry name" value="TYRKINASE"/>
</dbReference>
<keyword evidence="4" id="KW-0479">Metal-binding</keyword>
<evidence type="ECO:0000256" key="7">
    <source>
        <dbReference type="ARBA" id="ARBA00022842"/>
    </source>
</evidence>
<dbReference type="PANTHER" id="PTHR45832">
    <property type="entry name" value="SERINE/THREONINE-PROTEIN KINASE SAMKA-RELATED-RELATED"/>
    <property type="match status" value="1"/>
</dbReference>
<dbReference type="GO" id="GO:0005524">
    <property type="term" value="F:ATP binding"/>
    <property type="evidence" value="ECO:0007669"/>
    <property type="project" value="UniProtKB-UniRule"/>
</dbReference>
<dbReference type="CDD" id="cd00821">
    <property type="entry name" value="PH"/>
    <property type="match status" value="1"/>
</dbReference>
<keyword evidence="7" id="KW-0460">Magnesium</keyword>
<keyword evidence="13" id="KW-1185">Reference proteome</keyword>
<evidence type="ECO:0000256" key="4">
    <source>
        <dbReference type="ARBA" id="ARBA00022723"/>
    </source>
</evidence>
<keyword evidence="5 8" id="KW-0547">Nucleotide-binding</keyword>
<dbReference type="GO" id="GO:0005737">
    <property type="term" value="C:cytoplasm"/>
    <property type="evidence" value="ECO:0007669"/>
    <property type="project" value="UniProtKB-ARBA"/>
</dbReference>
<dbReference type="EMBL" id="MDYQ01000144">
    <property type="protein sequence ID" value="PRP80591.1"/>
    <property type="molecule type" value="Genomic_DNA"/>
</dbReference>
<feature type="domain" description="Protein kinase" evidence="11">
    <location>
        <begin position="552"/>
        <end position="807"/>
    </location>
</feature>
<dbReference type="PANTHER" id="PTHR45832:SF22">
    <property type="entry name" value="SERINE_THREONINE-PROTEIN KINASE SAMKA-RELATED"/>
    <property type="match status" value="1"/>
</dbReference>
<feature type="binding site" evidence="8">
    <location>
        <position position="582"/>
    </location>
    <ligand>
        <name>ATP</name>
        <dbReference type="ChEBI" id="CHEBI:30616"/>
    </ligand>
</feature>
<evidence type="ECO:0000259" key="10">
    <source>
        <dbReference type="PROSITE" id="PS50003"/>
    </source>
</evidence>
<evidence type="ECO:0000256" key="5">
    <source>
        <dbReference type="ARBA" id="ARBA00022741"/>
    </source>
</evidence>
<feature type="compositionally biased region" description="Low complexity" evidence="9">
    <location>
        <begin position="171"/>
        <end position="185"/>
    </location>
</feature>
<dbReference type="InterPro" id="IPR001245">
    <property type="entry name" value="Ser-Thr/Tyr_kinase_cat_dom"/>
</dbReference>
<reference evidence="12 13" key="1">
    <citation type="journal article" date="2018" name="Genome Biol. Evol.">
        <title>Multiple Roots of Fruiting Body Formation in Amoebozoa.</title>
        <authorList>
            <person name="Hillmann F."/>
            <person name="Forbes G."/>
            <person name="Novohradska S."/>
            <person name="Ferling I."/>
            <person name="Riege K."/>
            <person name="Groth M."/>
            <person name="Westermann M."/>
            <person name="Marz M."/>
            <person name="Spaller T."/>
            <person name="Winckler T."/>
            <person name="Schaap P."/>
            <person name="Glockner G."/>
        </authorList>
    </citation>
    <scope>NUCLEOTIDE SEQUENCE [LARGE SCALE GENOMIC DNA]</scope>
    <source>
        <strain evidence="12 13">Jena</strain>
    </source>
</reference>
<dbReference type="AlphaFoldDB" id="A0A2P6N9H1"/>
<accession>A0A2P6N9H1</accession>
<feature type="region of interest" description="Disordered" evidence="9">
    <location>
        <begin position="168"/>
        <end position="198"/>
    </location>
</feature>
<dbReference type="InterPro" id="IPR001849">
    <property type="entry name" value="PH_domain"/>
</dbReference>
<dbReference type="FunFam" id="1.10.510.10:FF:000768">
    <property type="entry name" value="Non-specific serine/threonine protein kinase"/>
    <property type="match status" value="1"/>
</dbReference>
<dbReference type="GO" id="GO:0046872">
    <property type="term" value="F:metal ion binding"/>
    <property type="evidence" value="ECO:0007669"/>
    <property type="project" value="UniProtKB-KW"/>
</dbReference>
<dbReference type="PROSITE" id="PS00107">
    <property type="entry name" value="PROTEIN_KINASE_ATP"/>
    <property type="match status" value="1"/>
</dbReference>
<dbReference type="Proteomes" id="UP000241769">
    <property type="component" value="Unassembled WGS sequence"/>
</dbReference>
<feature type="compositionally biased region" description="Polar residues" evidence="9">
    <location>
        <begin position="66"/>
        <end position="99"/>
    </location>
</feature>
<evidence type="ECO:0000256" key="6">
    <source>
        <dbReference type="ARBA" id="ARBA00022840"/>
    </source>
</evidence>
<dbReference type="Pfam" id="PF00169">
    <property type="entry name" value="PH"/>
    <property type="match status" value="1"/>
</dbReference>
<dbReference type="SUPFAM" id="SSF50729">
    <property type="entry name" value="PH domain-like"/>
    <property type="match status" value="1"/>
</dbReference>
<comment type="cofactor">
    <cofactor evidence="1">
        <name>Mg(2+)</name>
        <dbReference type="ChEBI" id="CHEBI:18420"/>
    </cofactor>
</comment>
<dbReference type="GO" id="GO:0004672">
    <property type="term" value="F:protein kinase activity"/>
    <property type="evidence" value="ECO:0007669"/>
    <property type="project" value="InterPro"/>
</dbReference>
<dbReference type="Pfam" id="PF00069">
    <property type="entry name" value="Pkinase"/>
    <property type="match status" value="1"/>
</dbReference>
<evidence type="ECO:0000313" key="13">
    <source>
        <dbReference type="Proteomes" id="UP000241769"/>
    </source>
</evidence>
<proteinExistence type="inferred from homology"/>
<protein>
    <submittedName>
        <fullName evidence="12">p21-activated kinase</fullName>
    </submittedName>
</protein>
<dbReference type="Gene3D" id="2.30.29.30">
    <property type="entry name" value="Pleckstrin-homology domain (PH domain)/Phosphotyrosine-binding domain (PTB)"/>
    <property type="match status" value="1"/>
</dbReference>
<dbReference type="InParanoid" id="A0A2P6N9H1"/>
<keyword evidence="12" id="KW-0418">Kinase</keyword>
<evidence type="ECO:0000256" key="3">
    <source>
        <dbReference type="ARBA" id="ARBA00022679"/>
    </source>
</evidence>
<name>A0A2P6N9H1_9EUKA</name>
<keyword evidence="6 8" id="KW-0067">ATP-binding</keyword>
<dbReference type="PROSITE" id="PS50003">
    <property type="entry name" value="PH_DOMAIN"/>
    <property type="match status" value="1"/>
</dbReference>
<evidence type="ECO:0000256" key="9">
    <source>
        <dbReference type="SAM" id="MobiDB-lite"/>
    </source>
</evidence>
<evidence type="ECO:0000313" key="12">
    <source>
        <dbReference type="EMBL" id="PRP80591.1"/>
    </source>
</evidence>
<evidence type="ECO:0000259" key="11">
    <source>
        <dbReference type="PROSITE" id="PS50011"/>
    </source>
</evidence>
<dbReference type="InterPro" id="IPR011009">
    <property type="entry name" value="Kinase-like_dom_sf"/>
</dbReference>
<dbReference type="InterPro" id="IPR011993">
    <property type="entry name" value="PH-like_dom_sf"/>
</dbReference>
<feature type="domain" description="PH" evidence="10">
    <location>
        <begin position="325"/>
        <end position="440"/>
    </location>
</feature>
<feature type="region of interest" description="Disordered" evidence="9">
    <location>
        <begin position="1"/>
        <end position="109"/>
    </location>
</feature>
<dbReference type="SMART" id="SM00233">
    <property type="entry name" value="PH"/>
    <property type="match status" value="1"/>
</dbReference>
<comment type="similarity">
    <text evidence="2">Belongs to the protein kinase superfamily. STE Ser/Thr protein kinase family. STE20 subfamily.</text>
</comment>
<sequence>MSTSEESVGVHNPEEVAQDAANTSPKTTNKPDRAGDSLNLEMEELNSHEQRRGSWSGLDKAKAKIRNTTMRTTNLQPSPSGSGTQIASSTPSSPTNQKHSSWDDLLPIDEMEPSGETFEISVCKDKVLITKSFPIEAFVAEVTKTFMSHFGVTGSQWRIHVEAPEGLPTLSQSTSSVNSASSSPSNGDKEEKEEKTTTGIITERPPWLQIDKRLMDYDPPILLENVLVLKAREEDKKSDNPNEITPIARTSSVINFFKKNTGTQRRKTTKAVVVKRCPLPWVFLQDTNSKIVMNKVHDTEISLTFTYSPDASAGPIWMNPLLGGEILKQGKLMKSHYNSRYLTLSGKMLHYFKHQPKEGDHPRGSYLVDSDSVIEVVEDSSKTPRHGMTIHRVLREVSPNKKGDLFVVDEKYYTVTHFTFCARSKTEQEQWMQAIKTAISSKEGVDNRREEKIQITFQAETGYVGLSAEWKHLLSSSGITERYFYDHIDEVLEILRSTFMKRNVSEPIINHIPDSRSRNPHSESTFIYNETDRDAVSIASVVNQIDNPEILYEDFQLVGSGTFGEVFLASNSRSHMTVAIKKMLLTPKREPLFINEISVQKVTEHPNVVRLFDAYHVSDYIWVALEYMSNGNLYQVLTDFESSKTSFAESQIAYIIAESLKGLSYIHGMHRIHRDIKSDNILIGGQAEIKLADFGYAVQLADEDEKRSTICGSPYWMAPEVILGEKYGKSVDIWSLGIMLMELCDLQPPYIMEAPARALVLIPSKPVPPLKTADKWSRELKHFLAACLQKDPEKRPQAIELLQHPFLHVTCSAAEFRDNVLTKRGKAAKPCLIQ</sequence>
<keyword evidence="3" id="KW-0808">Transferase</keyword>
<comment type="caution">
    <text evidence="12">The sequence shown here is derived from an EMBL/GenBank/DDBJ whole genome shotgun (WGS) entry which is preliminary data.</text>
</comment>
<dbReference type="SMART" id="SM00220">
    <property type="entry name" value="S_TKc"/>
    <property type="match status" value="1"/>
</dbReference>
<dbReference type="PROSITE" id="PS50011">
    <property type="entry name" value="PROTEIN_KINASE_DOM"/>
    <property type="match status" value="1"/>
</dbReference>
<evidence type="ECO:0000256" key="1">
    <source>
        <dbReference type="ARBA" id="ARBA00001946"/>
    </source>
</evidence>
<feature type="compositionally biased region" description="Basic and acidic residues" evidence="9">
    <location>
        <begin position="187"/>
        <end position="196"/>
    </location>
</feature>
<evidence type="ECO:0000256" key="8">
    <source>
        <dbReference type="PROSITE-ProRule" id="PRU10141"/>
    </source>
</evidence>